<evidence type="ECO:0000313" key="16">
    <source>
        <dbReference type="EMBL" id="QGW50717.1"/>
    </source>
</evidence>
<dbReference type="PANTHER" id="PTHR11923">
    <property type="entry name" value="SCAVENGER RECEPTOR CLASS B TYPE-1 SR-B1"/>
    <property type="match status" value="1"/>
</dbReference>
<keyword evidence="4" id="KW-1003">Cell membrane</keyword>
<name>A0A7D0TDY3_9DIPT</name>
<comment type="function">
    <text evidence="1">Plays an olfactory role that is not restricted to pheromone sensitivity.</text>
</comment>
<evidence type="ECO:0000256" key="2">
    <source>
        <dbReference type="ARBA" id="ARBA00004651"/>
    </source>
</evidence>
<feature type="transmembrane region" description="Helical" evidence="15">
    <location>
        <begin position="14"/>
        <end position="33"/>
    </location>
</feature>
<dbReference type="PANTHER" id="PTHR11923:SF69">
    <property type="entry name" value="SENSORY NEURON MEMBRANE PROTEIN 1"/>
    <property type="match status" value="1"/>
</dbReference>
<reference evidence="16" key="1">
    <citation type="submission" date="2019-07" db="EMBL/GenBank/DDBJ databases">
        <title>Identification and Expression Pattern of Chemosensory Genes from the Transcriptome of the Propsilocerus akamusi.</title>
        <authorList>
            <person name="Yan C."/>
            <person name="Pan L."/>
        </authorList>
    </citation>
    <scope>NUCLEOTIDE SEQUENCE</scope>
</reference>
<dbReference type="Pfam" id="PF01130">
    <property type="entry name" value="CD36"/>
    <property type="match status" value="2"/>
</dbReference>
<keyword evidence="12" id="KW-0325">Glycoprotein</keyword>
<dbReference type="GO" id="GO:0005044">
    <property type="term" value="F:scavenger receptor activity"/>
    <property type="evidence" value="ECO:0007669"/>
    <property type="project" value="TreeGrafter"/>
</dbReference>
<feature type="compositionally biased region" description="Polar residues" evidence="14">
    <location>
        <begin position="477"/>
        <end position="486"/>
    </location>
</feature>
<evidence type="ECO:0000256" key="9">
    <source>
        <dbReference type="ARBA" id="ARBA00023136"/>
    </source>
</evidence>
<feature type="compositionally biased region" description="Basic and acidic residues" evidence="14">
    <location>
        <begin position="466"/>
        <end position="476"/>
    </location>
</feature>
<evidence type="ECO:0000256" key="6">
    <source>
        <dbReference type="ARBA" id="ARBA00022692"/>
    </source>
</evidence>
<evidence type="ECO:0000256" key="11">
    <source>
        <dbReference type="ARBA" id="ARBA00023170"/>
    </source>
</evidence>
<keyword evidence="8 15" id="KW-1133">Transmembrane helix</keyword>
<keyword evidence="10" id="KW-1015">Disulfide bond</keyword>
<evidence type="ECO:0000256" key="10">
    <source>
        <dbReference type="ARBA" id="ARBA00023157"/>
    </source>
</evidence>
<keyword evidence="11" id="KW-0675">Receptor</keyword>
<accession>A0A7D0TDY3</accession>
<comment type="subcellular location">
    <subcellularLocation>
        <location evidence="2">Cell membrane</location>
        <topology evidence="2">Multi-pass membrane protein</topology>
    </subcellularLocation>
</comment>
<keyword evidence="5" id="KW-0716">Sensory transduction</keyword>
<evidence type="ECO:0000256" key="3">
    <source>
        <dbReference type="ARBA" id="ARBA00010532"/>
    </source>
</evidence>
<dbReference type="GO" id="GO:0007608">
    <property type="term" value="P:sensory perception of smell"/>
    <property type="evidence" value="ECO:0007669"/>
    <property type="project" value="UniProtKB-KW"/>
</dbReference>
<evidence type="ECO:0000256" key="14">
    <source>
        <dbReference type="SAM" id="MobiDB-lite"/>
    </source>
</evidence>
<sequence>MILTFINRINYKKVGIVSILLLLFSILFGFIFVPKFLHSQLKKGLQLKPGSQIRELWSKAPFAVTFKVYIFNITNPEEFAAGKAKPHVQQIGPYIFDEWKEKRDLVDNENADTVTFDMMNTFNFRPDLTLPLTGNEVVTILHPLIVGGLIAIQRDKEPFLDIAIRAMSQIFHPKLPFLTGRVMDILFNGIGIDCDHTEWEATSFCGALQNEKGFRVVNDTYLTFSILGGANATSMGRFEVFRGIDNIHQLGEVVNFNDESEVEAWDGECKKIIGTDSTIFAPFHKKEDVLFAFASDLCRSLGASYERPSSYNSIPTGFYSIDFGDIKGAPFIISKPQFLDADEKLLQNVDGLSPNRNEHDIYLHLEMITSTPLSAAKRLQFALDVEPVPKYNLLSQLPNVIVPMMWVEESANLSTSYTNVFRYGLYMVLNINSVIKYFCLIFGAAGLVFSLYRIFTEQLNKKTEPANFISKDESKKSNSPSTTAAESDNERF</sequence>
<keyword evidence="6 15" id="KW-0812">Transmembrane</keyword>
<evidence type="ECO:0000256" key="15">
    <source>
        <dbReference type="SAM" id="Phobius"/>
    </source>
</evidence>
<dbReference type="GO" id="GO:0005886">
    <property type="term" value="C:plasma membrane"/>
    <property type="evidence" value="ECO:0007669"/>
    <property type="project" value="UniProtKB-SubCell"/>
</dbReference>
<evidence type="ECO:0000256" key="13">
    <source>
        <dbReference type="ARBA" id="ARBA00040646"/>
    </source>
</evidence>
<proteinExistence type="evidence at transcript level"/>
<keyword evidence="7" id="KW-0552">Olfaction</keyword>
<dbReference type="InterPro" id="IPR002159">
    <property type="entry name" value="CD36_fam"/>
</dbReference>
<keyword evidence="9 15" id="KW-0472">Membrane</keyword>
<organism evidence="16">
    <name type="scientific">Propsilocerus akamusi</name>
    <dbReference type="NCBI Taxonomy" id="903466"/>
    <lineage>
        <taxon>Eukaryota</taxon>
        <taxon>Metazoa</taxon>
        <taxon>Ecdysozoa</taxon>
        <taxon>Arthropoda</taxon>
        <taxon>Hexapoda</taxon>
        <taxon>Insecta</taxon>
        <taxon>Pterygota</taxon>
        <taxon>Neoptera</taxon>
        <taxon>Endopterygota</taxon>
        <taxon>Diptera</taxon>
        <taxon>Nematocera</taxon>
        <taxon>Chironomoidea</taxon>
        <taxon>Chironomidae</taxon>
        <taxon>Propsilocerus</taxon>
    </lineage>
</organism>
<comment type="similarity">
    <text evidence="3">Belongs to the CD36 family.</text>
</comment>
<feature type="region of interest" description="Disordered" evidence="14">
    <location>
        <begin position="466"/>
        <end position="492"/>
    </location>
</feature>
<evidence type="ECO:0000256" key="7">
    <source>
        <dbReference type="ARBA" id="ARBA00022725"/>
    </source>
</evidence>
<feature type="transmembrane region" description="Helical" evidence="15">
    <location>
        <begin position="434"/>
        <end position="455"/>
    </location>
</feature>
<evidence type="ECO:0000256" key="12">
    <source>
        <dbReference type="ARBA" id="ARBA00023180"/>
    </source>
</evidence>
<evidence type="ECO:0000256" key="1">
    <source>
        <dbReference type="ARBA" id="ARBA00003156"/>
    </source>
</evidence>
<evidence type="ECO:0000256" key="8">
    <source>
        <dbReference type="ARBA" id="ARBA00022989"/>
    </source>
</evidence>
<evidence type="ECO:0000256" key="4">
    <source>
        <dbReference type="ARBA" id="ARBA00022475"/>
    </source>
</evidence>
<evidence type="ECO:0000256" key="5">
    <source>
        <dbReference type="ARBA" id="ARBA00022606"/>
    </source>
</evidence>
<dbReference type="GO" id="GO:0005737">
    <property type="term" value="C:cytoplasm"/>
    <property type="evidence" value="ECO:0007669"/>
    <property type="project" value="TreeGrafter"/>
</dbReference>
<dbReference type="AlphaFoldDB" id="A0A7D0TDY3"/>
<dbReference type="EMBL" id="MN133044">
    <property type="protein sequence ID" value="QGW50717.1"/>
    <property type="molecule type" value="mRNA"/>
</dbReference>
<protein>
    <recommendedName>
        <fullName evidence="13">Sensory neuron membrane protein 1</fullName>
    </recommendedName>
</protein>
<dbReference type="PRINTS" id="PR01609">
    <property type="entry name" value="CD36FAMILY"/>
</dbReference>